<accession>A0A2M7SE83</accession>
<evidence type="ECO:0008006" key="3">
    <source>
        <dbReference type="Google" id="ProtNLM"/>
    </source>
</evidence>
<reference evidence="2" key="1">
    <citation type="submission" date="2017-09" db="EMBL/GenBank/DDBJ databases">
        <title>Depth-based differentiation of microbial function through sediment-hosted aquifers and enrichment of novel symbionts in the deep terrestrial subsurface.</title>
        <authorList>
            <person name="Probst A.J."/>
            <person name="Ladd B."/>
            <person name="Jarett J.K."/>
            <person name="Geller-Mcgrath D.E."/>
            <person name="Sieber C.M.K."/>
            <person name="Emerson J.B."/>
            <person name="Anantharaman K."/>
            <person name="Thomas B.C."/>
            <person name="Malmstrom R."/>
            <person name="Stieglmeier M."/>
            <person name="Klingl A."/>
            <person name="Woyke T."/>
            <person name="Ryan C.M."/>
            <person name="Banfield J.F."/>
        </authorList>
    </citation>
    <scope>NUCLEOTIDE SEQUENCE [LARGE SCALE GENOMIC DNA]</scope>
</reference>
<dbReference type="InterPro" id="IPR017853">
    <property type="entry name" value="GH"/>
</dbReference>
<evidence type="ECO:0000313" key="2">
    <source>
        <dbReference type="Proteomes" id="UP000229307"/>
    </source>
</evidence>
<gene>
    <name evidence="1" type="ORF">COY52_02560</name>
</gene>
<dbReference type="Gene3D" id="3.20.20.80">
    <property type="entry name" value="Glycosidases"/>
    <property type="match status" value="1"/>
</dbReference>
<protein>
    <recommendedName>
        <fullName evidence="3">Glycosyl hydrolase-like 10 domain-containing protein</fullName>
    </recommendedName>
</protein>
<name>A0A2M7SE83_9BACT</name>
<comment type="caution">
    <text evidence="1">The sequence shown here is derived from an EMBL/GenBank/DDBJ whole genome shotgun (WGS) entry which is preliminary data.</text>
</comment>
<sequence length="494" mass="55780">MSGISLNEDDSHFFGSRQSKDMCEAGVDRLIDTYAGTDVKELLFCPNAMRTSYASEVWDPIWKGYDPKGNDDQPFFAGIKPSESLRWRAWPHNALLLHKKGIDPYARWIAKSRKAGISPWISMRMNDVHCVDNPDSFLHSDLWRKRPDLRRVTDRFEAWTDRAFDYAKEEVRAHHMALIRELARRYDFDGFEMDWMRFGFHFKPGHEAEGSEILTGFTREVRELMDETAKKRGHTIELGARVPSRPATAQGLGMDAIVWAREGLVQRLTTTPFWATIEFDMPIEEWRDLLKGTNAMLCAGLELNVQPYPGARQQANTIETARGVATSLLSRGADRIYLFNYMDSETCMNGMENYPKLLREIGSLERMEGKERRHIVTYSDTWAPEETRVIALPAVCGPGKTASFRIHIGPKPVIGKAAAIISADNKDMLKEIRVKVNGQDCPNIGVVKIPDPGPESPACVFIVPLPALQSGYNLLEADCGQDTNIVWAEIGIGD</sequence>
<evidence type="ECO:0000313" key="1">
    <source>
        <dbReference type="EMBL" id="PIZ17832.1"/>
    </source>
</evidence>
<dbReference type="SUPFAM" id="SSF51445">
    <property type="entry name" value="(Trans)glycosidases"/>
    <property type="match status" value="1"/>
</dbReference>
<dbReference type="AlphaFoldDB" id="A0A2M7SE83"/>
<organism evidence="1 2">
    <name type="scientific">Candidatus Desantisbacteria bacterium CG_4_10_14_0_8_um_filter_48_22</name>
    <dbReference type="NCBI Taxonomy" id="1974543"/>
    <lineage>
        <taxon>Bacteria</taxon>
        <taxon>Candidatus Desantisiibacteriota</taxon>
    </lineage>
</organism>
<dbReference type="Proteomes" id="UP000229307">
    <property type="component" value="Unassembled WGS sequence"/>
</dbReference>
<dbReference type="EMBL" id="PFMR01000081">
    <property type="protein sequence ID" value="PIZ17832.1"/>
    <property type="molecule type" value="Genomic_DNA"/>
</dbReference>
<proteinExistence type="predicted"/>